<sequence>MERGICAATGGPIRSIEAADPVPYHICELDPLRLSVTTWNINSVRLRIDLVLRFLAQAKPDVLCLQETKCPDDAFPLKDLRGSGYEHVVFAGQKGYNGVAILSRFPLLTRDVMAFCGKPDARHISAVLGPEAGAAAGLVIHNFYVPAGGDVPDVGLNPKFAHKLDFLQDLRAWGARRMAGPAILVGDLNVAPLEHDVWSHKQLLSVVSHTPVETQALEELRGEAGWIDAARVLTPEPEKIYTWWSYRSPDWSAANKGRRLDHAWISPDLIGTARSVDVFREARGWERPSDHVPVTLTLDL</sequence>
<feature type="site" description="Transition state stabilizer" evidence="7">
    <location>
        <position position="189"/>
    </location>
</feature>
<evidence type="ECO:0000256" key="2">
    <source>
        <dbReference type="ARBA" id="ARBA00022723"/>
    </source>
</evidence>
<dbReference type="GO" id="GO:0046872">
    <property type="term" value="F:metal ion binding"/>
    <property type="evidence" value="ECO:0007669"/>
    <property type="project" value="UniProtKB-KW"/>
</dbReference>
<dbReference type="GO" id="GO:0008311">
    <property type="term" value="F:double-stranded DNA 3'-5' DNA exonuclease activity"/>
    <property type="evidence" value="ECO:0007669"/>
    <property type="project" value="UniProtKB-EC"/>
</dbReference>
<dbReference type="Pfam" id="PF03372">
    <property type="entry name" value="Exo_endo_phos"/>
    <property type="match status" value="1"/>
</dbReference>
<keyword evidence="9" id="KW-0614">Plasmid</keyword>
<dbReference type="NCBIfam" id="TIGR00633">
    <property type="entry name" value="xth"/>
    <property type="match status" value="1"/>
</dbReference>
<evidence type="ECO:0000256" key="4">
    <source>
        <dbReference type="ARBA" id="ARBA00022842"/>
    </source>
</evidence>
<evidence type="ECO:0000256" key="6">
    <source>
        <dbReference type="PIRSR" id="PIRSR604808-2"/>
    </source>
</evidence>
<keyword evidence="3 9" id="KW-0378">Hydrolase</keyword>
<feature type="binding site" evidence="6">
    <location>
        <position position="189"/>
    </location>
    <ligand>
        <name>Mg(2+)</name>
        <dbReference type="ChEBI" id="CHEBI:18420"/>
        <label>1</label>
    </ligand>
</feature>
<dbReference type="PROSITE" id="PS00726">
    <property type="entry name" value="AP_NUCLEASE_F1_1"/>
    <property type="match status" value="1"/>
</dbReference>
<feature type="active site" description="Proton acceptor" evidence="5">
    <location>
        <position position="291"/>
    </location>
</feature>
<feature type="binding site" evidence="6">
    <location>
        <position position="67"/>
    </location>
    <ligand>
        <name>Mg(2+)</name>
        <dbReference type="ChEBI" id="CHEBI:18420"/>
        <label>1</label>
    </ligand>
</feature>
<evidence type="ECO:0000313" key="9">
    <source>
        <dbReference type="EMBL" id="CAA2139207.1"/>
    </source>
</evidence>
<dbReference type="AlphaFoldDB" id="A0A679K510"/>
<dbReference type="Gene3D" id="3.60.10.10">
    <property type="entry name" value="Endonuclease/exonuclease/phosphatase"/>
    <property type="match status" value="1"/>
</dbReference>
<dbReference type="GO" id="GO:0004519">
    <property type="term" value="F:endonuclease activity"/>
    <property type="evidence" value="ECO:0007669"/>
    <property type="project" value="InterPro"/>
</dbReference>
<dbReference type="SUPFAM" id="SSF56219">
    <property type="entry name" value="DNase I-like"/>
    <property type="match status" value="1"/>
</dbReference>
<name>A0A679K510_9HYPH</name>
<dbReference type="GO" id="GO:0003677">
    <property type="term" value="F:DNA binding"/>
    <property type="evidence" value="ECO:0007669"/>
    <property type="project" value="InterPro"/>
</dbReference>
<comment type="similarity">
    <text evidence="1">Belongs to the DNA repair enzymes AP/ExoA family.</text>
</comment>
<dbReference type="CDD" id="cd09086">
    <property type="entry name" value="ExoIII-like_AP-endo"/>
    <property type="match status" value="1"/>
</dbReference>
<feature type="binding site" evidence="6">
    <location>
        <position position="290"/>
    </location>
    <ligand>
        <name>Mg(2+)</name>
        <dbReference type="ChEBI" id="CHEBI:18420"/>
        <label>1</label>
    </ligand>
</feature>
<keyword evidence="11" id="KW-1185">Reference proteome</keyword>
<dbReference type="InterPro" id="IPR020847">
    <property type="entry name" value="AP_endonuclease_F1_BS"/>
</dbReference>
<evidence type="ECO:0000313" key="10">
    <source>
        <dbReference type="EMBL" id="GJD37906.1"/>
    </source>
</evidence>
<dbReference type="EMBL" id="LR743510">
    <property type="protein sequence ID" value="CAA2139207.1"/>
    <property type="molecule type" value="Genomic_DNA"/>
</dbReference>
<protein>
    <submittedName>
        <fullName evidence="9">Exodeoxyribonuclease III</fullName>
        <ecNumber evidence="9">3.1.11.2</ecNumber>
    </submittedName>
</protein>
<dbReference type="InterPro" id="IPR037493">
    <property type="entry name" value="ExoIII-like"/>
</dbReference>
<evidence type="ECO:0000259" key="8">
    <source>
        <dbReference type="Pfam" id="PF03372"/>
    </source>
</evidence>
<reference evidence="9" key="2">
    <citation type="submission" date="2019-12" db="EMBL/GenBank/DDBJ databases">
        <authorList>
            <person name="Cremers G."/>
        </authorList>
    </citation>
    <scope>NUCLEOTIDE SEQUENCE</scope>
    <source>
        <strain evidence="9">Mbul2</strain>
        <plasmid evidence="9">1</plasmid>
    </source>
</reference>
<reference evidence="10" key="1">
    <citation type="journal article" date="2016" name="Front. Microbiol.">
        <title>Genome Sequence of the Piezophilic, Mesophilic Sulfate-Reducing Bacterium Desulfovibrio indicus J2T.</title>
        <authorList>
            <person name="Cao J."/>
            <person name="Maignien L."/>
            <person name="Shao Z."/>
            <person name="Alain K."/>
            <person name="Jebbar M."/>
        </authorList>
    </citation>
    <scope>NUCLEOTIDE SEQUENCE</scope>
    <source>
        <strain evidence="10">DSM 21893</strain>
    </source>
</reference>
<organism evidence="9">
    <name type="scientific">Methylobacterium bullatum</name>
    <dbReference type="NCBI Taxonomy" id="570505"/>
    <lineage>
        <taxon>Bacteria</taxon>
        <taxon>Pseudomonadati</taxon>
        <taxon>Pseudomonadota</taxon>
        <taxon>Alphaproteobacteria</taxon>
        <taxon>Hyphomicrobiales</taxon>
        <taxon>Methylobacteriaceae</taxon>
        <taxon>Methylobacterium</taxon>
    </lineage>
</organism>
<dbReference type="InterPro" id="IPR005135">
    <property type="entry name" value="Endo/exonuclease/phosphatase"/>
</dbReference>
<dbReference type="PROSITE" id="PS51435">
    <property type="entry name" value="AP_NUCLEASE_F1_4"/>
    <property type="match status" value="1"/>
</dbReference>
<feature type="binding site" evidence="6">
    <location>
        <position position="187"/>
    </location>
    <ligand>
        <name>Mg(2+)</name>
        <dbReference type="ChEBI" id="CHEBI:18420"/>
        <label>1</label>
    </ligand>
</feature>
<feature type="binding site" evidence="6">
    <location>
        <position position="40"/>
    </location>
    <ligand>
        <name>Mg(2+)</name>
        <dbReference type="ChEBI" id="CHEBI:18420"/>
        <label>1</label>
    </ligand>
</feature>
<feature type="site" description="Important for catalytic activity" evidence="7">
    <location>
        <position position="261"/>
    </location>
</feature>
<keyword evidence="2 6" id="KW-0479">Metal-binding</keyword>
<evidence type="ECO:0000256" key="5">
    <source>
        <dbReference type="PIRSR" id="PIRSR604808-1"/>
    </source>
</evidence>
<evidence type="ECO:0000256" key="7">
    <source>
        <dbReference type="PIRSR" id="PIRSR604808-3"/>
    </source>
</evidence>
<keyword evidence="6" id="KW-0464">Manganese</keyword>
<evidence type="ECO:0000256" key="3">
    <source>
        <dbReference type="ARBA" id="ARBA00022801"/>
    </source>
</evidence>
<evidence type="ECO:0000256" key="1">
    <source>
        <dbReference type="ARBA" id="ARBA00007092"/>
    </source>
</evidence>
<dbReference type="InterPro" id="IPR036691">
    <property type="entry name" value="Endo/exonu/phosph_ase_sf"/>
</dbReference>
<comment type="cofactor">
    <cofactor evidence="6">
        <name>Mg(2+)</name>
        <dbReference type="ChEBI" id="CHEBI:18420"/>
    </cofactor>
    <cofactor evidence="6">
        <name>Mn(2+)</name>
        <dbReference type="ChEBI" id="CHEBI:29035"/>
    </cofactor>
    <text evidence="6">Probably binds two magnesium or manganese ions per subunit.</text>
</comment>
<dbReference type="PANTHER" id="PTHR43250">
    <property type="entry name" value="EXODEOXYRIBONUCLEASE III"/>
    <property type="match status" value="1"/>
</dbReference>
<evidence type="ECO:0000313" key="11">
    <source>
        <dbReference type="Proteomes" id="UP001055307"/>
    </source>
</evidence>
<dbReference type="InterPro" id="IPR004808">
    <property type="entry name" value="AP_endonuc_1"/>
</dbReference>
<feature type="binding site" evidence="6">
    <location>
        <position position="291"/>
    </location>
    <ligand>
        <name>Mg(2+)</name>
        <dbReference type="ChEBI" id="CHEBI:18420"/>
        <label>1</label>
    </ligand>
</feature>
<accession>A0A679K510</accession>
<dbReference type="PANTHER" id="PTHR43250:SF2">
    <property type="entry name" value="EXODEOXYRIBONUCLEASE III"/>
    <property type="match status" value="1"/>
</dbReference>
<feature type="site" description="Interaction with DNA substrate" evidence="7">
    <location>
        <position position="291"/>
    </location>
</feature>
<gene>
    <name evidence="9" type="primary">xthA_1</name>
    <name evidence="9" type="ORF">MBLL_01510</name>
    <name evidence="10" type="ORF">OICFNHDK_0345</name>
</gene>
<proteinExistence type="inferred from homology"/>
<dbReference type="Proteomes" id="UP001055307">
    <property type="component" value="Unassembled WGS sequence"/>
</dbReference>
<feature type="active site" evidence="5">
    <location>
        <position position="144"/>
    </location>
</feature>
<dbReference type="GO" id="GO:0006281">
    <property type="term" value="P:DNA repair"/>
    <property type="evidence" value="ECO:0007669"/>
    <property type="project" value="InterPro"/>
</dbReference>
<feature type="active site" description="Proton donor/acceptor" evidence="5">
    <location>
        <position position="187"/>
    </location>
</feature>
<keyword evidence="4 6" id="KW-0460">Magnesium</keyword>
<feature type="domain" description="Endonuclease/exonuclease/phosphatase" evidence="8">
    <location>
        <begin position="38"/>
        <end position="291"/>
    </location>
</feature>
<dbReference type="EMBL" id="BPQF01000002">
    <property type="protein sequence ID" value="GJD37906.1"/>
    <property type="molecule type" value="Genomic_DNA"/>
</dbReference>
<reference evidence="10" key="3">
    <citation type="submission" date="2021-08" db="EMBL/GenBank/DDBJ databases">
        <authorList>
            <person name="Tani A."/>
            <person name="Ola A."/>
            <person name="Ogura Y."/>
            <person name="Katsura K."/>
            <person name="Hayashi T."/>
        </authorList>
    </citation>
    <scope>NUCLEOTIDE SEQUENCE</scope>
    <source>
        <strain evidence="10">DSM 21893</strain>
    </source>
</reference>
<dbReference type="EC" id="3.1.11.2" evidence="9"/>
<geneLocation type="plasmid" evidence="9">
    <name>1</name>
</geneLocation>